<protein>
    <submittedName>
        <fullName evidence="1">Uncharacterized protein</fullName>
    </submittedName>
</protein>
<dbReference type="AlphaFoldDB" id="A0A0B0NXM7"/>
<keyword evidence="2" id="KW-1185">Reference proteome</keyword>
<name>A0A0B0NXM7_GOSAR</name>
<gene>
    <name evidence="1" type="ORF">F383_07077</name>
</gene>
<accession>A0A0B0NXM7</accession>
<reference evidence="2" key="1">
    <citation type="submission" date="2014-09" db="EMBL/GenBank/DDBJ databases">
        <authorList>
            <person name="Mudge J."/>
            <person name="Ramaraj T."/>
            <person name="Lindquist I.E."/>
            <person name="Bharti A.K."/>
            <person name="Sundararajan A."/>
            <person name="Cameron C.T."/>
            <person name="Woodward J.E."/>
            <person name="May G.D."/>
            <person name="Brubaker C."/>
            <person name="Broadhvest J."/>
            <person name="Wilkins T.A."/>
        </authorList>
    </citation>
    <scope>NUCLEOTIDE SEQUENCE</scope>
    <source>
        <strain evidence="2">cv. AKA8401</strain>
    </source>
</reference>
<evidence type="ECO:0000313" key="1">
    <source>
        <dbReference type="EMBL" id="KHG17590.1"/>
    </source>
</evidence>
<dbReference type="EMBL" id="KN408605">
    <property type="protein sequence ID" value="KHG17590.1"/>
    <property type="molecule type" value="Genomic_DNA"/>
</dbReference>
<evidence type="ECO:0000313" key="2">
    <source>
        <dbReference type="Proteomes" id="UP000032142"/>
    </source>
</evidence>
<proteinExistence type="predicted"/>
<sequence length="56" mass="6581">MTYMGRLHAHAYSTALTTGWSNRTHERVPAEPKYSPIQKRPLWRALKHSKAYLNTR</sequence>
<dbReference type="Proteomes" id="UP000032142">
    <property type="component" value="Unassembled WGS sequence"/>
</dbReference>
<organism evidence="1 2">
    <name type="scientific">Gossypium arboreum</name>
    <name type="common">Tree cotton</name>
    <name type="synonym">Gossypium nanking</name>
    <dbReference type="NCBI Taxonomy" id="29729"/>
    <lineage>
        <taxon>Eukaryota</taxon>
        <taxon>Viridiplantae</taxon>
        <taxon>Streptophyta</taxon>
        <taxon>Embryophyta</taxon>
        <taxon>Tracheophyta</taxon>
        <taxon>Spermatophyta</taxon>
        <taxon>Magnoliopsida</taxon>
        <taxon>eudicotyledons</taxon>
        <taxon>Gunneridae</taxon>
        <taxon>Pentapetalae</taxon>
        <taxon>rosids</taxon>
        <taxon>malvids</taxon>
        <taxon>Malvales</taxon>
        <taxon>Malvaceae</taxon>
        <taxon>Malvoideae</taxon>
        <taxon>Gossypium</taxon>
    </lineage>
</organism>